<dbReference type="SMART" id="SM00347">
    <property type="entry name" value="HTH_MARR"/>
    <property type="match status" value="1"/>
</dbReference>
<dbReference type="InterPro" id="IPR036388">
    <property type="entry name" value="WH-like_DNA-bd_sf"/>
</dbReference>
<dbReference type="Pfam" id="PF12802">
    <property type="entry name" value="MarR_2"/>
    <property type="match status" value="1"/>
</dbReference>
<dbReference type="InterPro" id="IPR000835">
    <property type="entry name" value="HTH_MarR-typ"/>
</dbReference>
<feature type="domain" description="HTH marR-type" evidence="4">
    <location>
        <begin position="1"/>
        <end position="138"/>
    </location>
</feature>
<dbReference type="Proteomes" id="UP000676917">
    <property type="component" value="Unassembled WGS sequence"/>
</dbReference>
<dbReference type="GO" id="GO:0003677">
    <property type="term" value="F:DNA binding"/>
    <property type="evidence" value="ECO:0007669"/>
    <property type="project" value="UniProtKB-KW"/>
</dbReference>
<evidence type="ECO:0000313" key="5">
    <source>
        <dbReference type="EMBL" id="GIO25636.1"/>
    </source>
</evidence>
<dbReference type="SUPFAM" id="SSF46785">
    <property type="entry name" value="Winged helix' DNA-binding domain"/>
    <property type="match status" value="1"/>
</dbReference>
<dbReference type="PROSITE" id="PS50995">
    <property type="entry name" value="HTH_MARR_2"/>
    <property type="match status" value="1"/>
</dbReference>
<protein>
    <submittedName>
        <fullName evidence="5">MarR family transcriptional regulator</fullName>
    </submittedName>
</protein>
<evidence type="ECO:0000259" key="4">
    <source>
        <dbReference type="PROSITE" id="PS50995"/>
    </source>
</evidence>
<keyword evidence="2" id="KW-0238">DNA-binding</keyword>
<keyword evidence="3" id="KW-0804">Transcription</keyword>
<comment type="caution">
    <text evidence="5">The sequence shown here is derived from an EMBL/GenBank/DDBJ whole genome shotgun (WGS) entry which is preliminary data.</text>
</comment>
<name>A0A919X504_9BACI</name>
<evidence type="ECO:0000256" key="3">
    <source>
        <dbReference type="ARBA" id="ARBA00023163"/>
    </source>
</evidence>
<keyword evidence="1" id="KW-0805">Transcription regulation</keyword>
<evidence type="ECO:0000313" key="6">
    <source>
        <dbReference type="Proteomes" id="UP000676917"/>
    </source>
</evidence>
<dbReference type="Gene3D" id="1.10.10.10">
    <property type="entry name" value="Winged helix-like DNA-binding domain superfamily/Winged helix DNA-binding domain"/>
    <property type="match status" value="1"/>
</dbReference>
<dbReference type="RefSeq" id="WP_212919167.1">
    <property type="nucleotide sequence ID" value="NZ_BORP01000001.1"/>
</dbReference>
<evidence type="ECO:0000256" key="1">
    <source>
        <dbReference type="ARBA" id="ARBA00023015"/>
    </source>
</evidence>
<keyword evidence="6" id="KW-1185">Reference proteome</keyword>
<dbReference type="PANTHER" id="PTHR42756">
    <property type="entry name" value="TRANSCRIPTIONAL REGULATOR, MARR"/>
    <property type="match status" value="1"/>
</dbReference>
<dbReference type="EMBL" id="BORP01000001">
    <property type="protein sequence ID" value="GIO25636.1"/>
    <property type="molecule type" value="Genomic_DNA"/>
</dbReference>
<dbReference type="GO" id="GO:0003700">
    <property type="term" value="F:DNA-binding transcription factor activity"/>
    <property type="evidence" value="ECO:0007669"/>
    <property type="project" value="InterPro"/>
</dbReference>
<evidence type="ECO:0000256" key="2">
    <source>
        <dbReference type="ARBA" id="ARBA00023125"/>
    </source>
</evidence>
<accession>A0A919X504</accession>
<dbReference type="PRINTS" id="PR00598">
    <property type="entry name" value="HTHMARR"/>
</dbReference>
<gene>
    <name evidence="5" type="ORF">J43TS3_02470</name>
</gene>
<reference evidence="5" key="1">
    <citation type="submission" date="2021-03" db="EMBL/GenBank/DDBJ databases">
        <title>Antimicrobial resistance genes in bacteria isolated from Japanese honey, and their potential for conferring macrolide and lincosamide resistance in the American foulbrood pathogen Paenibacillus larvae.</title>
        <authorList>
            <person name="Okamoto M."/>
            <person name="Kumagai M."/>
            <person name="Kanamori H."/>
            <person name="Takamatsu D."/>
        </authorList>
    </citation>
    <scope>NUCLEOTIDE SEQUENCE</scope>
    <source>
        <strain evidence="5">J43TS3</strain>
    </source>
</reference>
<sequence>MELKELVDRYQAAINLVYRKVSILLKEKINVDITSDQFPTLQYIANNKKCTSTDIAYTFGIGKSAVTAQVNRLFDKGLIIRERDEKDRRVVYLLATEKGREFVTNTEKILFEVLGKYLSNFEDEEINTFIQLLEKLARIMDEGEVDE</sequence>
<organism evidence="5 6">
    <name type="scientific">Ornithinibacillus bavariensis</name>
    <dbReference type="NCBI Taxonomy" id="545502"/>
    <lineage>
        <taxon>Bacteria</taxon>
        <taxon>Bacillati</taxon>
        <taxon>Bacillota</taxon>
        <taxon>Bacilli</taxon>
        <taxon>Bacillales</taxon>
        <taxon>Bacillaceae</taxon>
        <taxon>Ornithinibacillus</taxon>
    </lineage>
</organism>
<dbReference type="AlphaFoldDB" id="A0A919X504"/>
<dbReference type="InterPro" id="IPR036390">
    <property type="entry name" value="WH_DNA-bd_sf"/>
</dbReference>
<dbReference type="PANTHER" id="PTHR42756:SF1">
    <property type="entry name" value="TRANSCRIPTIONAL REPRESSOR OF EMRAB OPERON"/>
    <property type="match status" value="1"/>
</dbReference>
<proteinExistence type="predicted"/>